<gene>
    <name evidence="9" type="ORF">MAR_005516</name>
</gene>
<evidence type="ECO:0000256" key="5">
    <source>
        <dbReference type="ARBA" id="ARBA00022949"/>
    </source>
</evidence>
<dbReference type="PANTHER" id="PTHR14399:SF5">
    <property type="entry name" value="CELL JUNCTION PROTEIN VAB-9"/>
    <property type="match status" value="1"/>
</dbReference>
<keyword evidence="10" id="KW-1185">Reference proteome</keyword>
<dbReference type="Proteomes" id="UP001164746">
    <property type="component" value="Chromosome 9"/>
</dbReference>
<evidence type="ECO:0000256" key="7">
    <source>
        <dbReference type="ARBA" id="ARBA00023136"/>
    </source>
</evidence>
<evidence type="ECO:0000256" key="3">
    <source>
        <dbReference type="ARBA" id="ARBA00008691"/>
    </source>
</evidence>
<evidence type="ECO:0000256" key="2">
    <source>
        <dbReference type="ARBA" id="ARBA00004282"/>
    </source>
</evidence>
<dbReference type="Gene3D" id="1.20.140.150">
    <property type="match status" value="1"/>
</dbReference>
<keyword evidence="6 8" id="KW-1133">Transmembrane helix</keyword>
<dbReference type="Pfam" id="PF00822">
    <property type="entry name" value="PMP22_Claudin"/>
    <property type="match status" value="1"/>
</dbReference>
<evidence type="ECO:0000256" key="1">
    <source>
        <dbReference type="ARBA" id="ARBA00004141"/>
    </source>
</evidence>
<evidence type="ECO:0000256" key="4">
    <source>
        <dbReference type="ARBA" id="ARBA00022692"/>
    </source>
</evidence>
<organism evidence="9 10">
    <name type="scientific">Mya arenaria</name>
    <name type="common">Soft-shell clam</name>
    <dbReference type="NCBI Taxonomy" id="6604"/>
    <lineage>
        <taxon>Eukaryota</taxon>
        <taxon>Metazoa</taxon>
        <taxon>Spiralia</taxon>
        <taxon>Lophotrochozoa</taxon>
        <taxon>Mollusca</taxon>
        <taxon>Bivalvia</taxon>
        <taxon>Autobranchia</taxon>
        <taxon>Heteroconchia</taxon>
        <taxon>Euheterodonta</taxon>
        <taxon>Imparidentia</taxon>
        <taxon>Neoheterodontei</taxon>
        <taxon>Myida</taxon>
        <taxon>Myoidea</taxon>
        <taxon>Myidae</taxon>
        <taxon>Mya</taxon>
    </lineage>
</organism>
<feature type="transmembrane region" description="Helical" evidence="8">
    <location>
        <begin position="156"/>
        <end position="182"/>
    </location>
</feature>
<reference evidence="9" key="1">
    <citation type="submission" date="2022-11" db="EMBL/GenBank/DDBJ databases">
        <title>Centuries of genome instability and evolution in soft-shell clam transmissible cancer (bioRxiv).</title>
        <authorList>
            <person name="Hart S.F.M."/>
            <person name="Yonemitsu M.A."/>
            <person name="Giersch R.M."/>
            <person name="Beal B.F."/>
            <person name="Arriagada G."/>
            <person name="Davis B.W."/>
            <person name="Ostrander E.A."/>
            <person name="Goff S.P."/>
            <person name="Metzger M.J."/>
        </authorList>
    </citation>
    <scope>NUCLEOTIDE SEQUENCE</scope>
    <source>
        <strain evidence="9">MELC-2E11</strain>
        <tissue evidence="9">Siphon/mantle</tissue>
    </source>
</reference>
<name>A0ABY7F3K8_MYAAR</name>
<sequence>MVTKMKNFLKFKTGDVGMDMRKYGEEFYLREARLWRPFRWAGMFSTILALVLTIASIFNKYWLAGTGTPLPYPTTRAPNLTNHTASIVSRDFESSLMENACSKIDVTVRHPDCIDKVLNWQKAVIGLMIFSAVFGFIAAMLAICGVCTSPLPKKIYYFHSAGEIFVVCAMSSTIALIVYAVAISTDETIQSHTYGSGYGLGWGGTAFFFAASFCMSLDELVRESAQNKCCRYIFWRSRNNDDDNSHPSRHGPPRGARVMVLNRAVMFPLEAPVLCT</sequence>
<feature type="transmembrane region" description="Helical" evidence="8">
    <location>
        <begin position="202"/>
        <end position="221"/>
    </location>
</feature>
<dbReference type="PANTHER" id="PTHR14399">
    <property type="entry name" value="P53-INDUCED PROTEIN RELATED"/>
    <property type="match status" value="1"/>
</dbReference>
<protein>
    <submittedName>
        <fullName evidence="9">Uncharacterized protein</fullName>
    </submittedName>
</protein>
<comment type="similarity">
    <text evidence="3">Belongs to the TMEM47 family.</text>
</comment>
<comment type="subcellular location">
    <subcellularLocation>
        <location evidence="2">Cell junction</location>
    </subcellularLocation>
    <subcellularLocation>
        <location evidence="1">Membrane</location>
        <topology evidence="1">Multi-pass membrane protein</topology>
    </subcellularLocation>
</comment>
<evidence type="ECO:0000313" key="10">
    <source>
        <dbReference type="Proteomes" id="UP001164746"/>
    </source>
</evidence>
<keyword evidence="7 8" id="KW-0472">Membrane</keyword>
<keyword evidence="4 8" id="KW-0812">Transmembrane</keyword>
<dbReference type="InterPro" id="IPR004031">
    <property type="entry name" value="PMP22/EMP/MP20/Claudin"/>
</dbReference>
<dbReference type="EMBL" id="CP111020">
    <property type="protein sequence ID" value="WAR15411.1"/>
    <property type="molecule type" value="Genomic_DNA"/>
</dbReference>
<proteinExistence type="inferred from homology"/>
<keyword evidence="5" id="KW-0965">Cell junction</keyword>
<accession>A0ABY7F3K8</accession>
<evidence type="ECO:0000256" key="6">
    <source>
        <dbReference type="ARBA" id="ARBA00022989"/>
    </source>
</evidence>
<dbReference type="InterPro" id="IPR015664">
    <property type="entry name" value="P53_induced"/>
</dbReference>
<evidence type="ECO:0000313" key="9">
    <source>
        <dbReference type="EMBL" id="WAR15411.1"/>
    </source>
</evidence>
<evidence type="ECO:0000256" key="8">
    <source>
        <dbReference type="SAM" id="Phobius"/>
    </source>
</evidence>
<feature type="transmembrane region" description="Helical" evidence="8">
    <location>
        <begin position="40"/>
        <end position="63"/>
    </location>
</feature>
<feature type="transmembrane region" description="Helical" evidence="8">
    <location>
        <begin position="124"/>
        <end position="144"/>
    </location>
</feature>